<reference evidence="1 2" key="1">
    <citation type="journal article" date="2021" name="bioRxiv">
        <title>The Gossypium anomalum genome as a resource for cotton improvement and evolutionary analysis of hybrid incompatibility.</title>
        <authorList>
            <person name="Grover C.E."/>
            <person name="Yuan D."/>
            <person name="Arick M.A."/>
            <person name="Miller E.R."/>
            <person name="Hu G."/>
            <person name="Peterson D.G."/>
            <person name="Wendel J.F."/>
            <person name="Udall J.A."/>
        </authorList>
    </citation>
    <scope>NUCLEOTIDE SEQUENCE [LARGE SCALE GENOMIC DNA]</scope>
    <source>
        <strain evidence="1">JFW-Udall</strain>
        <tissue evidence="1">Leaf</tissue>
    </source>
</reference>
<keyword evidence="2" id="KW-1185">Reference proteome</keyword>
<sequence length="75" mass="8696">MVRFACYTSQFEPKHVEEALKDAEWIQAIQVEGFDFYETFSLVARLEAIKMLFVVATHLDILASNCFKWMSKVSS</sequence>
<comment type="caution">
    <text evidence="1">The sequence shown here is derived from an EMBL/GenBank/DDBJ whole genome shotgun (WGS) entry which is preliminary data.</text>
</comment>
<dbReference type="OrthoDB" id="8048545at2759"/>
<proteinExistence type="predicted"/>
<dbReference type="Proteomes" id="UP000701853">
    <property type="component" value="Chromosome 6"/>
</dbReference>
<name>A0A8J6D0J6_9ROSI</name>
<dbReference type="EMBL" id="JAHUZN010000006">
    <property type="protein sequence ID" value="KAG8490476.1"/>
    <property type="molecule type" value="Genomic_DNA"/>
</dbReference>
<accession>A0A8J6D0J6</accession>
<gene>
    <name evidence="1" type="ORF">CXB51_016015</name>
</gene>
<dbReference type="AlphaFoldDB" id="A0A8J6D0J6"/>
<evidence type="ECO:0000313" key="1">
    <source>
        <dbReference type="EMBL" id="KAG8490476.1"/>
    </source>
</evidence>
<evidence type="ECO:0000313" key="2">
    <source>
        <dbReference type="Proteomes" id="UP000701853"/>
    </source>
</evidence>
<protein>
    <submittedName>
        <fullName evidence="1">Uncharacterized protein</fullName>
    </submittedName>
</protein>
<organism evidence="1 2">
    <name type="scientific">Gossypium anomalum</name>
    <dbReference type="NCBI Taxonomy" id="47600"/>
    <lineage>
        <taxon>Eukaryota</taxon>
        <taxon>Viridiplantae</taxon>
        <taxon>Streptophyta</taxon>
        <taxon>Embryophyta</taxon>
        <taxon>Tracheophyta</taxon>
        <taxon>Spermatophyta</taxon>
        <taxon>Magnoliopsida</taxon>
        <taxon>eudicotyledons</taxon>
        <taxon>Gunneridae</taxon>
        <taxon>Pentapetalae</taxon>
        <taxon>rosids</taxon>
        <taxon>malvids</taxon>
        <taxon>Malvales</taxon>
        <taxon>Malvaceae</taxon>
        <taxon>Malvoideae</taxon>
        <taxon>Gossypium</taxon>
    </lineage>
</organism>